<dbReference type="PANTHER" id="PTHR43126:SF1">
    <property type="entry name" value="D-ALANYL-D-ALANINE DIPEPTIDASE"/>
    <property type="match status" value="1"/>
</dbReference>
<dbReference type="EC" id="3.4.13.22" evidence="9 10"/>
<dbReference type="AlphaFoldDB" id="F7NIZ2"/>
<evidence type="ECO:0000256" key="10">
    <source>
        <dbReference type="PIRNR" id="PIRNR026671"/>
    </source>
</evidence>
<keyword evidence="8 10" id="KW-0961">Cell wall biogenesis/degradation</keyword>
<name>F7NIZ2_9FIRM</name>
<keyword evidence="2 9" id="KW-0645">Protease</keyword>
<keyword evidence="13" id="KW-1185">Reference proteome</keyword>
<keyword evidence="7 9" id="KW-0482">Metalloprotease</keyword>
<dbReference type="Proteomes" id="UP000003240">
    <property type="component" value="Unassembled WGS sequence"/>
</dbReference>
<feature type="site" description="Transition state stabilizer" evidence="9">
    <location>
        <position position="100"/>
    </location>
</feature>
<dbReference type="EMBL" id="AFGF01000081">
    <property type="protein sequence ID" value="EGO63989.1"/>
    <property type="molecule type" value="Genomic_DNA"/>
</dbReference>
<comment type="cofactor">
    <cofactor evidence="9">
        <name>Zn(2+)</name>
        <dbReference type="ChEBI" id="CHEBI:29105"/>
    </cofactor>
    <text evidence="9">Binds 1 zinc ion per subunit.</text>
</comment>
<feature type="active site" description="Proton donor/acceptor" evidence="9">
    <location>
        <position position="192"/>
    </location>
</feature>
<keyword evidence="6 9" id="KW-0224">Dipeptidase</keyword>
<reference evidence="12 13" key="1">
    <citation type="journal article" date="2011" name="EMBO J.">
        <title>Structural diversity of bacterial flagellar motors.</title>
        <authorList>
            <person name="Chen S."/>
            <person name="Beeby M."/>
            <person name="Murphy G.E."/>
            <person name="Leadbetter J.R."/>
            <person name="Hendrixson D.R."/>
            <person name="Briegel A."/>
            <person name="Li Z."/>
            <person name="Shi J."/>
            <person name="Tocheva E.I."/>
            <person name="Muller A."/>
            <person name="Dobro M.J."/>
            <person name="Jensen G.J."/>
        </authorList>
    </citation>
    <scope>NUCLEOTIDE SEQUENCE [LARGE SCALE GENOMIC DNA]</scope>
    <source>
        <strain evidence="12 13">DSM 6540</strain>
    </source>
</reference>
<dbReference type="STRING" id="1009370.ALO_10224"/>
<dbReference type="Pfam" id="PF01427">
    <property type="entry name" value="Peptidase_M15"/>
    <property type="match status" value="1"/>
</dbReference>
<dbReference type="GO" id="GO:0008237">
    <property type="term" value="F:metallopeptidase activity"/>
    <property type="evidence" value="ECO:0007669"/>
    <property type="project" value="UniProtKB-KW"/>
</dbReference>
<dbReference type="InterPro" id="IPR000755">
    <property type="entry name" value="A_A_dipeptidase"/>
</dbReference>
<dbReference type="CDD" id="cd14840">
    <property type="entry name" value="D-Ala-D-Ala_dipeptidase_Aad"/>
    <property type="match status" value="1"/>
</dbReference>
<feature type="chain" id="PRO_5003366232" description="D-alanyl-D-alanine dipeptidase" evidence="11">
    <location>
        <begin position="30"/>
        <end position="215"/>
    </location>
</feature>
<keyword evidence="3 9" id="KW-0479">Metal-binding</keyword>
<evidence type="ECO:0000256" key="11">
    <source>
        <dbReference type="SAM" id="SignalP"/>
    </source>
</evidence>
<evidence type="ECO:0000256" key="8">
    <source>
        <dbReference type="ARBA" id="ARBA00023316"/>
    </source>
</evidence>
<evidence type="ECO:0000256" key="2">
    <source>
        <dbReference type="ARBA" id="ARBA00022670"/>
    </source>
</evidence>
<keyword evidence="5 9" id="KW-0862">Zinc</keyword>
<evidence type="ECO:0000256" key="5">
    <source>
        <dbReference type="ARBA" id="ARBA00022833"/>
    </source>
</evidence>
<evidence type="ECO:0000313" key="12">
    <source>
        <dbReference type="EMBL" id="EGO63989.1"/>
    </source>
</evidence>
<feature type="binding site" evidence="9">
    <location>
        <position position="135"/>
    </location>
    <ligand>
        <name>Zn(2+)</name>
        <dbReference type="ChEBI" id="CHEBI:29105"/>
        <note>catalytic</note>
    </ligand>
</feature>
<dbReference type="PANTHER" id="PTHR43126">
    <property type="entry name" value="D-ALANYL-D-ALANINE DIPEPTIDASE"/>
    <property type="match status" value="1"/>
</dbReference>
<evidence type="ECO:0000256" key="9">
    <source>
        <dbReference type="HAMAP-Rule" id="MF_01924"/>
    </source>
</evidence>
<dbReference type="GO" id="GO:0006508">
    <property type="term" value="P:proteolysis"/>
    <property type="evidence" value="ECO:0007669"/>
    <property type="project" value="UniProtKB-KW"/>
</dbReference>
<dbReference type="PIRSF" id="PIRSF026671">
    <property type="entry name" value="AA_dipeptidase"/>
    <property type="match status" value="1"/>
</dbReference>
<comment type="similarity">
    <text evidence="9 10">Belongs to the peptidase M15D family.</text>
</comment>
<comment type="catalytic activity">
    <reaction evidence="1 9 10">
        <text>D-alanyl-D-alanine + H2O = 2 D-alanine</text>
        <dbReference type="Rhea" id="RHEA:20661"/>
        <dbReference type="ChEBI" id="CHEBI:15377"/>
        <dbReference type="ChEBI" id="CHEBI:57416"/>
        <dbReference type="ChEBI" id="CHEBI:57822"/>
        <dbReference type="EC" id="3.4.13.22"/>
    </reaction>
</comment>
<keyword evidence="11" id="KW-0732">Signal</keyword>
<comment type="function">
    <text evidence="9 10">Catalyzes hydrolysis of the D-alanyl-D-alanine dipeptide.</text>
</comment>
<organism evidence="12 13">
    <name type="scientific">Acetonema longum DSM 6540</name>
    <dbReference type="NCBI Taxonomy" id="1009370"/>
    <lineage>
        <taxon>Bacteria</taxon>
        <taxon>Bacillati</taxon>
        <taxon>Bacillota</taxon>
        <taxon>Negativicutes</taxon>
        <taxon>Acetonemataceae</taxon>
        <taxon>Acetonema</taxon>
    </lineage>
</organism>
<proteinExistence type="inferred from homology"/>
<comment type="caution">
    <text evidence="12">The sequence shown here is derived from an EMBL/GenBank/DDBJ whole genome shotgun (WGS) entry which is preliminary data.</text>
</comment>
<dbReference type="InterPro" id="IPR009045">
    <property type="entry name" value="Zn_M74/Hedgehog-like"/>
</dbReference>
<feature type="signal peptide" evidence="11">
    <location>
        <begin position="1"/>
        <end position="29"/>
    </location>
</feature>
<protein>
    <recommendedName>
        <fullName evidence="9 10">D-alanyl-D-alanine dipeptidase</fullName>
        <shortName evidence="9 10">D-Ala-D-Ala dipeptidase</shortName>
        <ecNumber evidence="9 10">3.4.13.22</ecNumber>
    </recommendedName>
</protein>
<evidence type="ECO:0000256" key="3">
    <source>
        <dbReference type="ARBA" id="ARBA00022723"/>
    </source>
</evidence>
<dbReference type="eggNOG" id="COG2173">
    <property type="taxonomic scope" value="Bacteria"/>
</dbReference>
<dbReference type="GO" id="GO:0071555">
    <property type="term" value="P:cell wall organization"/>
    <property type="evidence" value="ECO:0007669"/>
    <property type="project" value="UniProtKB-KW"/>
</dbReference>
<evidence type="ECO:0000313" key="13">
    <source>
        <dbReference type="Proteomes" id="UP000003240"/>
    </source>
</evidence>
<dbReference type="RefSeq" id="WP_004573323.1">
    <property type="nucleotide sequence ID" value="NZ_AFGF01000081.1"/>
</dbReference>
<evidence type="ECO:0000256" key="7">
    <source>
        <dbReference type="ARBA" id="ARBA00023049"/>
    </source>
</evidence>
<feature type="binding site" evidence="9">
    <location>
        <position position="195"/>
    </location>
    <ligand>
        <name>Zn(2+)</name>
        <dbReference type="ChEBI" id="CHEBI:29105"/>
        <note>catalytic</note>
    </ligand>
</feature>
<dbReference type="HAMAP" id="MF_01924">
    <property type="entry name" value="A_A_dipeptidase"/>
    <property type="match status" value="1"/>
</dbReference>
<evidence type="ECO:0000256" key="1">
    <source>
        <dbReference type="ARBA" id="ARBA00001362"/>
    </source>
</evidence>
<dbReference type="GO" id="GO:0160237">
    <property type="term" value="F:D-Ala-D-Ala dipeptidase activity"/>
    <property type="evidence" value="ECO:0007669"/>
    <property type="project" value="UniProtKB-EC"/>
</dbReference>
<evidence type="ECO:0000256" key="6">
    <source>
        <dbReference type="ARBA" id="ARBA00022997"/>
    </source>
</evidence>
<gene>
    <name evidence="12" type="ORF">ALO_10224</name>
</gene>
<dbReference type="Gene3D" id="3.30.1380.10">
    <property type="match status" value="1"/>
</dbReference>
<feature type="binding site" evidence="9">
    <location>
        <position position="128"/>
    </location>
    <ligand>
        <name>Zn(2+)</name>
        <dbReference type="ChEBI" id="CHEBI:29105"/>
        <note>catalytic</note>
    </ligand>
</feature>
<accession>F7NIZ2</accession>
<sequence>MQWFSGQQCLKVMMTAAALLLLPPVYSLAAGSQQDLVKIQNIDPAIYIDMRYAGIHNFTGRQVYTANVCVLRRGTAEKLARANAEFAKRGFRLKIWDAYRPLSVQKIFWKLVPDRRYVANPQGNASRHNRGTAVDVTLVDEQGRELIMPSEFDDFSYRAQRDYPGISPFAQSNAAYLAEVMEQAGFRSLGSEWWHFDDADWTMYPVEDIPLENFL</sequence>
<keyword evidence="4 9" id="KW-0378">Hydrolase</keyword>
<dbReference type="SUPFAM" id="SSF55166">
    <property type="entry name" value="Hedgehog/DD-peptidase"/>
    <property type="match status" value="1"/>
</dbReference>
<evidence type="ECO:0000256" key="4">
    <source>
        <dbReference type="ARBA" id="ARBA00022801"/>
    </source>
</evidence>
<dbReference type="GO" id="GO:0008270">
    <property type="term" value="F:zinc ion binding"/>
    <property type="evidence" value="ECO:0007669"/>
    <property type="project" value="UniProtKB-UniRule"/>
</dbReference>